<reference evidence="8" key="1">
    <citation type="journal article" date="2013" name="Science">
        <title>The Amborella genome and the evolution of flowering plants.</title>
        <authorList>
            <consortium name="Amborella Genome Project"/>
        </authorList>
    </citation>
    <scope>NUCLEOTIDE SEQUENCE [LARGE SCALE GENOMIC DNA]</scope>
</reference>
<keyword evidence="6" id="KW-0503">Monooxygenase</keyword>
<keyword evidence="4 6" id="KW-0560">Oxidoreductase</keyword>
<dbReference type="Gramene" id="ERM97062">
    <property type="protein sequence ID" value="ERM97062"/>
    <property type="gene ID" value="AMTR_s00122p00105010"/>
</dbReference>
<protein>
    <recommendedName>
        <fullName evidence="6">Flavin-containing monooxygenase</fullName>
        <ecNumber evidence="6">1.-.-.-</ecNumber>
    </recommendedName>
</protein>
<organism evidence="7 8">
    <name type="scientific">Amborella trichopoda</name>
    <dbReference type="NCBI Taxonomy" id="13333"/>
    <lineage>
        <taxon>Eukaryota</taxon>
        <taxon>Viridiplantae</taxon>
        <taxon>Streptophyta</taxon>
        <taxon>Embryophyta</taxon>
        <taxon>Tracheophyta</taxon>
        <taxon>Spermatophyta</taxon>
        <taxon>Magnoliopsida</taxon>
        <taxon>Amborellales</taxon>
        <taxon>Amborellaceae</taxon>
        <taxon>Amborella</taxon>
    </lineage>
</organism>
<evidence type="ECO:0000313" key="7">
    <source>
        <dbReference type="EMBL" id="ERM97062.1"/>
    </source>
</evidence>
<accession>W1NME1</accession>
<dbReference type="GO" id="GO:0009851">
    <property type="term" value="P:auxin biosynthetic process"/>
    <property type="evidence" value="ECO:0000318"/>
    <property type="project" value="GO_Central"/>
</dbReference>
<dbReference type="GO" id="GO:0103075">
    <property type="term" value="F:indole-3-pyruvate monooxygenase activity"/>
    <property type="evidence" value="ECO:0007669"/>
    <property type="project" value="UniProtKB-EC"/>
</dbReference>
<evidence type="ECO:0000256" key="3">
    <source>
        <dbReference type="ARBA" id="ARBA00022827"/>
    </source>
</evidence>
<dbReference type="AlphaFoldDB" id="W1NME1"/>
<dbReference type="GO" id="GO:0004499">
    <property type="term" value="F:N,N-dimethylaniline monooxygenase activity"/>
    <property type="evidence" value="ECO:0007669"/>
    <property type="project" value="InterPro"/>
</dbReference>
<dbReference type="GO" id="GO:0004497">
    <property type="term" value="F:monooxygenase activity"/>
    <property type="evidence" value="ECO:0000318"/>
    <property type="project" value="GO_Central"/>
</dbReference>
<evidence type="ECO:0000313" key="8">
    <source>
        <dbReference type="Proteomes" id="UP000017836"/>
    </source>
</evidence>
<dbReference type="EMBL" id="KI396610">
    <property type="protein sequence ID" value="ERM97062.1"/>
    <property type="molecule type" value="Genomic_DNA"/>
</dbReference>
<comment type="similarity">
    <text evidence="1 6">Belongs to the FMO family.</text>
</comment>
<comment type="cofactor">
    <cofactor evidence="6">
        <name>FAD</name>
        <dbReference type="ChEBI" id="CHEBI:57692"/>
    </cofactor>
</comment>
<evidence type="ECO:0000256" key="5">
    <source>
        <dbReference type="ARBA" id="ARBA00047707"/>
    </source>
</evidence>
<evidence type="ECO:0000256" key="6">
    <source>
        <dbReference type="RuleBase" id="RU361177"/>
    </source>
</evidence>
<dbReference type="Gene3D" id="3.50.50.60">
    <property type="entry name" value="FAD/NAD(P)-binding domain"/>
    <property type="match status" value="1"/>
</dbReference>
<gene>
    <name evidence="7" type="ORF">AMTR_s00122p00105010</name>
</gene>
<sequence>MGLLDTDLQGHNHRAYDRQKLHLPKDFCELPLMGFPPNFLLYPTKQQFISHIESEISPEFNRLVKSASYDPVCGFWRVKTEDLSNGFLGNFVGYIGKWLVVATGENAEALIPEMDGLSTFLGPVLHKSVHKTGEEFKEQKVLVVGCGNSGMEVCLDLCSHGAHFTQRDVWDIHLWRAMSLLKLFPFRVVDKFLLVMAYLILGRTDKYGLARPTIGPIELKNGSGKTPVVDVGAL</sequence>
<evidence type="ECO:0000256" key="1">
    <source>
        <dbReference type="ARBA" id="ARBA00009183"/>
    </source>
</evidence>
<proteinExistence type="inferred from homology"/>
<name>W1NME1_AMBTC</name>
<dbReference type="GO" id="GO:0050661">
    <property type="term" value="F:NADP binding"/>
    <property type="evidence" value="ECO:0007669"/>
    <property type="project" value="InterPro"/>
</dbReference>
<dbReference type="Proteomes" id="UP000017836">
    <property type="component" value="Unassembled WGS sequence"/>
</dbReference>
<dbReference type="OMA" id="WRICTEN"/>
<dbReference type="STRING" id="13333.W1NME1"/>
<dbReference type="SUPFAM" id="SSF51905">
    <property type="entry name" value="FAD/NAD(P)-binding domain"/>
    <property type="match status" value="1"/>
</dbReference>
<dbReference type="PANTHER" id="PTHR43539">
    <property type="entry name" value="FLAVIN-BINDING MONOOXYGENASE-LIKE PROTEIN (AFU_ORTHOLOGUE AFUA_4G09220)"/>
    <property type="match status" value="1"/>
</dbReference>
<dbReference type="Pfam" id="PF00743">
    <property type="entry name" value="FMO-like"/>
    <property type="match status" value="1"/>
</dbReference>
<keyword evidence="3 6" id="KW-0274">FAD</keyword>
<keyword evidence="8" id="KW-1185">Reference proteome</keyword>
<dbReference type="GO" id="GO:0050660">
    <property type="term" value="F:flavin adenine dinucleotide binding"/>
    <property type="evidence" value="ECO:0000318"/>
    <property type="project" value="GO_Central"/>
</dbReference>
<evidence type="ECO:0000256" key="2">
    <source>
        <dbReference type="ARBA" id="ARBA00022630"/>
    </source>
</evidence>
<evidence type="ECO:0000256" key="4">
    <source>
        <dbReference type="ARBA" id="ARBA00023002"/>
    </source>
</evidence>
<dbReference type="PANTHER" id="PTHR43539:SF78">
    <property type="entry name" value="FLAVIN-CONTAINING MONOOXYGENASE"/>
    <property type="match status" value="1"/>
</dbReference>
<dbReference type="eggNOG" id="KOG1399">
    <property type="taxonomic scope" value="Eukaryota"/>
</dbReference>
<dbReference type="InterPro" id="IPR020946">
    <property type="entry name" value="Flavin_mOase-like"/>
</dbReference>
<dbReference type="PRINTS" id="PR00469">
    <property type="entry name" value="PNDRDTASEII"/>
</dbReference>
<dbReference type="InterPro" id="IPR036188">
    <property type="entry name" value="FAD/NAD-bd_sf"/>
</dbReference>
<dbReference type="EC" id="1.-.-.-" evidence="6"/>
<dbReference type="HOGENOM" id="CLU_006909_2_2_1"/>
<comment type="catalytic activity">
    <reaction evidence="5">
        <text>indole-3-pyruvate + NADPH + O2 + H(+) = (indol-3-yl)acetate + CO2 + NADP(+) + H2O</text>
        <dbReference type="Rhea" id="RHEA:34331"/>
        <dbReference type="ChEBI" id="CHEBI:15377"/>
        <dbReference type="ChEBI" id="CHEBI:15378"/>
        <dbReference type="ChEBI" id="CHEBI:15379"/>
        <dbReference type="ChEBI" id="CHEBI:16526"/>
        <dbReference type="ChEBI" id="CHEBI:17640"/>
        <dbReference type="ChEBI" id="CHEBI:30854"/>
        <dbReference type="ChEBI" id="CHEBI:57783"/>
        <dbReference type="ChEBI" id="CHEBI:58349"/>
        <dbReference type="EC" id="1.14.13.168"/>
    </reaction>
</comment>
<keyword evidence="2 6" id="KW-0285">Flavoprotein</keyword>
<dbReference type="InterPro" id="IPR050982">
    <property type="entry name" value="Auxin_biosynth/cation_transpt"/>
</dbReference>